<reference evidence="1" key="1">
    <citation type="submission" date="2020-03" db="EMBL/GenBank/DDBJ databases">
        <title>The deep terrestrial virosphere.</title>
        <authorList>
            <person name="Holmfeldt K."/>
            <person name="Nilsson E."/>
            <person name="Simone D."/>
            <person name="Lopez-Fernandez M."/>
            <person name="Wu X."/>
            <person name="de Brujin I."/>
            <person name="Lundin D."/>
            <person name="Andersson A."/>
            <person name="Bertilsson S."/>
            <person name="Dopson M."/>
        </authorList>
    </citation>
    <scope>NUCLEOTIDE SEQUENCE</scope>
    <source>
        <strain evidence="1">MM415B05373</strain>
    </source>
</reference>
<name>A0A6M3LJM1_9ZZZZ</name>
<dbReference type="EMBL" id="MT143315">
    <property type="protein sequence ID" value="QJA95456.1"/>
    <property type="molecule type" value="Genomic_DNA"/>
</dbReference>
<accession>A0A6M3LJM1</accession>
<sequence length="78" mass="9059">MLSDEEISKHEIKGKMNEPFWDITGLLQAQEQATRKEIAKWLIGKRTTWGNYPEAKVELTIKVQDLEDLSKGEMPKEE</sequence>
<gene>
    <name evidence="1" type="ORF">MM415B05373_0011</name>
</gene>
<protein>
    <submittedName>
        <fullName evidence="1">Uncharacterized protein</fullName>
    </submittedName>
</protein>
<evidence type="ECO:0000313" key="1">
    <source>
        <dbReference type="EMBL" id="QJA95456.1"/>
    </source>
</evidence>
<organism evidence="1">
    <name type="scientific">viral metagenome</name>
    <dbReference type="NCBI Taxonomy" id="1070528"/>
    <lineage>
        <taxon>unclassified sequences</taxon>
        <taxon>metagenomes</taxon>
        <taxon>organismal metagenomes</taxon>
    </lineage>
</organism>
<proteinExistence type="predicted"/>
<dbReference type="AlphaFoldDB" id="A0A6M3LJM1"/>